<protein>
    <submittedName>
        <fullName evidence="2">Uncharacterized protein</fullName>
    </submittedName>
</protein>
<feature type="compositionally biased region" description="Basic residues" evidence="1">
    <location>
        <begin position="101"/>
        <end position="116"/>
    </location>
</feature>
<reference evidence="2 3" key="1">
    <citation type="submission" date="2020-08" db="EMBL/GenBank/DDBJ databases">
        <authorList>
            <person name="Koutsovoulos G."/>
            <person name="Danchin GJ E."/>
        </authorList>
    </citation>
    <scope>NUCLEOTIDE SEQUENCE [LARGE SCALE GENOMIC DNA]</scope>
</reference>
<dbReference type="Proteomes" id="UP000580250">
    <property type="component" value="Unassembled WGS sequence"/>
</dbReference>
<dbReference type="AlphaFoldDB" id="A0A6V7YCJ9"/>
<evidence type="ECO:0000256" key="1">
    <source>
        <dbReference type="SAM" id="MobiDB-lite"/>
    </source>
</evidence>
<organism evidence="2 3">
    <name type="scientific">Meloidogyne enterolobii</name>
    <name type="common">Root-knot nematode worm</name>
    <name type="synonym">Meloidogyne mayaguensis</name>
    <dbReference type="NCBI Taxonomy" id="390850"/>
    <lineage>
        <taxon>Eukaryota</taxon>
        <taxon>Metazoa</taxon>
        <taxon>Ecdysozoa</taxon>
        <taxon>Nematoda</taxon>
        <taxon>Chromadorea</taxon>
        <taxon>Rhabditida</taxon>
        <taxon>Tylenchina</taxon>
        <taxon>Tylenchomorpha</taxon>
        <taxon>Tylenchoidea</taxon>
        <taxon>Meloidogynidae</taxon>
        <taxon>Meloidogyninae</taxon>
        <taxon>Meloidogyne</taxon>
    </lineage>
</organism>
<accession>A0A6V7YCJ9</accession>
<gene>
    <name evidence="2" type="ORF">MENT_LOCUS63378</name>
</gene>
<evidence type="ECO:0000313" key="2">
    <source>
        <dbReference type="EMBL" id="CAD2209244.1"/>
    </source>
</evidence>
<proteinExistence type="predicted"/>
<evidence type="ECO:0000313" key="3">
    <source>
        <dbReference type="Proteomes" id="UP000580250"/>
    </source>
</evidence>
<sequence length="116" mass="13142">MTDPPFSKNPPHRFRLSYLPVISKGTGSYSIGVDNVYNFSCTDSSVPWAPTRYSNEPPGPRWCSTVYTHFIRPLSFSYPKSDPNVTPQHAPDKTSLPKTPQTRHHSSKRPRQNITP</sequence>
<comment type="caution">
    <text evidence="2">The sequence shown here is derived from an EMBL/GenBank/DDBJ whole genome shotgun (WGS) entry which is preliminary data.</text>
</comment>
<name>A0A6V7YCJ9_MELEN</name>
<feature type="region of interest" description="Disordered" evidence="1">
    <location>
        <begin position="78"/>
        <end position="116"/>
    </location>
</feature>
<dbReference type="EMBL" id="CAJEWN010004072">
    <property type="protein sequence ID" value="CAD2209244.1"/>
    <property type="molecule type" value="Genomic_DNA"/>
</dbReference>